<evidence type="ECO:0000313" key="4">
    <source>
        <dbReference type="Proteomes" id="UP000027120"/>
    </source>
</evidence>
<dbReference type="PANTHER" id="PTHR35483:SF1">
    <property type="entry name" value="GLYCINE-RICH PROTEIN-RELATED"/>
    <property type="match status" value="1"/>
</dbReference>
<organism evidence="3 4">
    <name type="scientific">Citrus sinensis</name>
    <name type="common">Sweet orange</name>
    <name type="synonym">Citrus aurantium var. sinensis</name>
    <dbReference type="NCBI Taxonomy" id="2711"/>
    <lineage>
        <taxon>Eukaryota</taxon>
        <taxon>Viridiplantae</taxon>
        <taxon>Streptophyta</taxon>
        <taxon>Embryophyta</taxon>
        <taxon>Tracheophyta</taxon>
        <taxon>Spermatophyta</taxon>
        <taxon>Magnoliopsida</taxon>
        <taxon>eudicotyledons</taxon>
        <taxon>Gunneridae</taxon>
        <taxon>Pentapetalae</taxon>
        <taxon>rosids</taxon>
        <taxon>malvids</taxon>
        <taxon>Sapindales</taxon>
        <taxon>Rutaceae</taxon>
        <taxon>Aurantioideae</taxon>
        <taxon>Citrus</taxon>
    </lineage>
</organism>
<dbReference type="Proteomes" id="UP000027120">
    <property type="component" value="Unassembled WGS sequence"/>
</dbReference>
<dbReference type="SMR" id="A0A067EB24"/>
<dbReference type="KEGG" id="cit:102621679"/>
<dbReference type="STRING" id="2711.A0A067EB24"/>
<dbReference type="PaxDb" id="2711-XP_006478787.1"/>
<gene>
    <name evidence="3" type="ORF">CISIN_1g026233mg</name>
</gene>
<evidence type="ECO:0000256" key="1">
    <source>
        <dbReference type="SAM" id="MobiDB-lite"/>
    </source>
</evidence>
<protein>
    <submittedName>
        <fullName evidence="3">Uncharacterized protein</fullName>
    </submittedName>
</protein>
<feature type="transmembrane region" description="Helical" evidence="2">
    <location>
        <begin position="140"/>
        <end position="158"/>
    </location>
</feature>
<keyword evidence="4" id="KW-1185">Reference proteome</keyword>
<dbReference type="EMBL" id="KK785034">
    <property type="protein sequence ID" value="KDO52404.1"/>
    <property type="molecule type" value="Genomic_DNA"/>
</dbReference>
<feature type="region of interest" description="Disordered" evidence="1">
    <location>
        <begin position="101"/>
        <end position="132"/>
    </location>
</feature>
<proteinExistence type="predicted"/>
<keyword evidence="2" id="KW-0812">Transmembrane</keyword>
<dbReference type="EMBL" id="KK785034">
    <property type="protein sequence ID" value="KDO52403.1"/>
    <property type="molecule type" value="Genomic_DNA"/>
</dbReference>
<accession>A0A067EB24</accession>
<evidence type="ECO:0000313" key="3">
    <source>
        <dbReference type="EMBL" id="KDO52404.1"/>
    </source>
</evidence>
<evidence type="ECO:0000256" key="2">
    <source>
        <dbReference type="SAM" id="Phobius"/>
    </source>
</evidence>
<dbReference type="PANTHER" id="PTHR35483">
    <property type="entry name" value="NUCLEUSENVELOPE PROTEIN"/>
    <property type="match status" value="1"/>
</dbReference>
<name>A0A067EB24_CITSI</name>
<sequence length="241" mass="26758">MNCIQATSAGKPCVHLPNRIRLVCERNTTRRTSLKLNATAYNHGLLALKCRQKNTVACSLGGKDKSDDKGAPWQDFSKAMGNLGKGQSIEDVLRQQIQKQEFYDGDGGKSPPRRGGGGRGEGGSGESGDEGVSGIIDETVQVVLATIGFILLYIYIIAGEELTKLGKDYIKYLLGGSKSVRLSNAMDALESFWKTLSDNKLVYDKYWLEKEILNTTTWFDGPEKYRRMLRSYRERSADEES</sequence>
<dbReference type="AlphaFoldDB" id="A0A067EB24"/>
<feature type="compositionally biased region" description="Gly residues" evidence="1">
    <location>
        <begin position="114"/>
        <end position="126"/>
    </location>
</feature>
<dbReference type="eggNOG" id="ENOG502RYKX">
    <property type="taxonomic scope" value="Eukaryota"/>
</dbReference>
<keyword evidence="2" id="KW-0472">Membrane</keyword>
<reference evidence="3 4" key="1">
    <citation type="submission" date="2014-04" db="EMBL/GenBank/DDBJ databases">
        <authorList>
            <consortium name="International Citrus Genome Consortium"/>
            <person name="Gmitter F."/>
            <person name="Chen C."/>
            <person name="Farmerie W."/>
            <person name="Harkins T."/>
            <person name="Desany B."/>
            <person name="Mohiuddin M."/>
            <person name="Kodira C."/>
            <person name="Borodovsky M."/>
            <person name="Lomsadze A."/>
            <person name="Burns P."/>
            <person name="Jenkins J."/>
            <person name="Prochnik S."/>
            <person name="Shu S."/>
            <person name="Chapman J."/>
            <person name="Pitluck S."/>
            <person name="Schmutz J."/>
            <person name="Rokhsar D."/>
        </authorList>
    </citation>
    <scope>NUCLEOTIDE SEQUENCE</scope>
</reference>
<keyword evidence="2" id="KW-1133">Transmembrane helix</keyword>